<keyword evidence="2" id="KW-1185">Reference proteome</keyword>
<dbReference type="EMBL" id="JAODUO010001568">
    <property type="protein sequence ID" value="KAK2161639.1"/>
    <property type="molecule type" value="Genomic_DNA"/>
</dbReference>
<organism evidence="1 2">
    <name type="scientific">Ridgeia piscesae</name>
    <name type="common">Tubeworm</name>
    <dbReference type="NCBI Taxonomy" id="27915"/>
    <lineage>
        <taxon>Eukaryota</taxon>
        <taxon>Metazoa</taxon>
        <taxon>Spiralia</taxon>
        <taxon>Lophotrochozoa</taxon>
        <taxon>Annelida</taxon>
        <taxon>Polychaeta</taxon>
        <taxon>Sedentaria</taxon>
        <taxon>Canalipalpata</taxon>
        <taxon>Sabellida</taxon>
        <taxon>Siboglinidae</taxon>
        <taxon>Ridgeia</taxon>
    </lineage>
</organism>
<dbReference type="Proteomes" id="UP001209878">
    <property type="component" value="Unassembled WGS sequence"/>
</dbReference>
<sequence length="44" mass="5039">MADLSVRLFPCLSLCPPGYPHDRRQMPRLLIRGWTARLQGISCL</sequence>
<reference evidence="1" key="1">
    <citation type="journal article" date="2023" name="Mol. Biol. Evol.">
        <title>Third-Generation Sequencing Reveals the Adaptive Role of the Epigenome in Three Deep-Sea Polychaetes.</title>
        <authorList>
            <person name="Perez M."/>
            <person name="Aroh O."/>
            <person name="Sun Y."/>
            <person name="Lan Y."/>
            <person name="Juniper S.K."/>
            <person name="Young C.R."/>
            <person name="Angers B."/>
            <person name="Qian P.Y."/>
        </authorList>
    </citation>
    <scope>NUCLEOTIDE SEQUENCE</scope>
    <source>
        <strain evidence="1">R07B-5</strain>
    </source>
</reference>
<name>A0AAD9JYZ5_RIDPI</name>
<comment type="caution">
    <text evidence="1">The sequence shown here is derived from an EMBL/GenBank/DDBJ whole genome shotgun (WGS) entry which is preliminary data.</text>
</comment>
<evidence type="ECO:0000313" key="2">
    <source>
        <dbReference type="Proteomes" id="UP001209878"/>
    </source>
</evidence>
<protein>
    <submittedName>
        <fullName evidence="1">Uncharacterized protein</fullName>
    </submittedName>
</protein>
<evidence type="ECO:0000313" key="1">
    <source>
        <dbReference type="EMBL" id="KAK2161639.1"/>
    </source>
</evidence>
<proteinExistence type="predicted"/>
<accession>A0AAD9JYZ5</accession>
<dbReference type="AlphaFoldDB" id="A0AAD9JYZ5"/>
<gene>
    <name evidence="1" type="ORF">NP493_1568g00021</name>
</gene>